<geneLocation type="plasmid" evidence="1">
    <name>pYE854</name>
</geneLocation>
<dbReference type="EMBL" id="AM905950">
    <property type="protein sequence ID" value="CAP20306.1"/>
    <property type="molecule type" value="Genomic_DNA"/>
</dbReference>
<evidence type="ECO:0000313" key="1">
    <source>
        <dbReference type="EMBL" id="CAP20306.1"/>
    </source>
</evidence>
<organism evidence="1">
    <name type="scientific">Yersinia enterocolitica</name>
    <dbReference type="NCBI Taxonomy" id="630"/>
    <lineage>
        <taxon>Bacteria</taxon>
        <taxon>Pseudomonadati</taxon>
        <taxon>Pseudomonadota</taxon>
        <taxon>Gammaproteobacteria</taxon>
        <taxon>Enterobacterales</taxon>
        <taxon>Yersiniaceae</taxon>
        <taxon>Yersinia</taxon>
    </lineage>
</organism>
<reference evidence="1" key="1">
    <citation type="journal article" date="2008" name="J. Bacteriol.">
        <title>Genetic and functional properties of the self-transmissible Yersinia enterocolitica plasmid pYE854, which mobilizes the virulence plasmid pYV.</title>
        <authorList>
            <person name="Hammerl J.A."/>
            <person name="Klein I."/>
            <person name="Lanka E."/>
            <person name="Appel B."/>
            <person name="Hertwig S."/>
        </authorList>
    </citation>
    <scope>NUCLEOTIDE SEQUENCE [LARGE SCALE GENOMIC DNA]</scope>
    <source>
        <strain evidence="1">29854</strain>
        <plasmid evidence="1">pYE854</plasmid>
    </source>
</reference>
<proteinExistence type="predicted"/>
<dbReference type="AlphaFoldDB" id="B0RL49"/>
<accession>B0RL49</accession>
<sequence length="57" mass="6676">MTNESKRCLTHCQIRGCSNHFRAWGRVWDHECLLHLVITVTGLTALKKFKTTQVLHR</sequence>
<protein>
    <submittedName>
        <fullName evidence="1">Uncharacterized protein</fullName>
    </submittedName>
</protein>
<name>B0RL49_YEREN</name>
<keyword evidence="1" id="KW-0614">Plasmid</keyword>